<evidence type="ECO:0000313" key="2">
    <source>
        <dbReference type="Proteomes" id="UP000078397"/>
    </source>
</evidence>
<dbReference type="EMBL" id="LSBJ02000001">
    <property type="protein sequence ID" value="OAQ60996.1"/>
    <property type="molecule type" value="Genomic_DNA"/>
</dbReference>
<accession>A0A179F6C1</accession>
<sequence length="96" mass="10670">MVLGIRPSLTMLLWPDTVSGDIAPAKIQVMSQGERLYWQSSRLAVVVYCFFCAVDRHRLNKSLPAFGCPAGRMTLVNGHGWILRSVSPNKLMHLAS</sequence>
<comment type="caution">
    <text evidence="1">The sequence shown here is derived from an EMBL/GenBank/DDBJ whole genome shotgun (WGS) entry which is preliminary data.</text>
</comment>
<organism evidence="1 2">
    <name type="scientific">Pochonia chlamydosporia 170</name>
    <dbReference type="NCBI Taxonomy" id="1380566"/>
    <lineage>
        <taxon>Eukaryota</taxon>
        <taxon>Fungi</taxon>
        <taxon>Dikarya</taxon>
        <taxon>Ascomycota</taxon>
        <taxon>Pezizomycotina</taxon>
        <taxon>Sordariomycetes</taxon>
        <taxon>Hypocreomycetidae</taxon>
        <taxon>Hypocreales</taxon>
        <taxon>Clavicipitaceae</taxon>
        <taxon>Pochonia</taxon>
    </lineage>
</organism>
<keyword evidence="2" id="KW-1185">Reference proteome</keyword>
<protein>
    <submittedName>
        <fullName evidence="1">Uncharacterized protein</fullName>
    </submittedName>
</protein>
<dbReference type="AlphaFoldDB" id="A0A179F6C1"/>
<dbReference type="Proteomes" id="UP000078397">
    <property type="component" value="Unassembled WGS sequence"/>
</dbReference>
<dbReference type="GeneID" id="28845743"/>
<dbReference type="RefSeq" id="XP_018138805.1">
    <property type="nucleotide sequence ID" value="XM_018281749.1"/>
</dbReference>
<evidence type="ECO:0000313" key="1">
    <source>
        <dbReference type="EMBL" id="OAQ60996.1"/>
    </source>
</evidence>
<gene>
    <name evidence="1" type="ORF">VFPPC_02023</name>
</gene>
<proteinExistence type="predicted"/>
<reference evidence="1 2" key="1">
    <citation type="journal article" date="2016" name="PLoS Pathog.">
        <title>Biosynthesis of antibiotic leucinostatins in bio-control fungus Purpureocillium lilacinum and their inhibition on phytophthora revealed by genome mining.</title>
        <authorList>
            <person name="Wang G."/>
            <person name="Liu Z."/>
            <person name="Lin R."/>
            <person name="Li E."/>
            <person name="Mao Z."/>
            <person name="Ling J."/>
            <person name="Yang Y."/>
            <person name="Yin W.B."/>
            <person name="Xie B."/>
        </authorList>
    </citation>
    <scope>NUCLEOTIDE SEQUENCE [LARGE SCALE GENOMIC DNA]</scope>
    <source>
        <strain evidence="1">170</strain>
    </source>
</reference>
<name>A0A179F6C1_METCM</name>
<dbReference type="KEGG" id="pchm:VFPPC_02023"/>